<evidence type="ECO:0000313" key="3">
    <source>
        <dbReference type="EMBL" id="MFD3000890.1"/>
    </source>
</evidence>
<dbReference type="Proteomes" id="UP001597641">
    <property type="component" value="Unassembled WGS sequence"/>
</dbReference>
<comment type="similarity">
    <text evidence="1">Belongs to the PhzF family.</text>
</comment>
<organism evidence="3 4">
    <name type="scientific">Pontibacter toksunensis</name>
    <dbReference type="NCBI Taxonomy" id="1332631"/>
    <lineage>
        <taxon>Bacteria</taxon>
        <taxon>Pseudomonadati</taxon>
        <taxon>Bacteroidota</taxon>
        <taxon>Cytophagia</taxon>
        <taxon>Cytophagales</taxon>
        <taxon>Hymenobacteraceae</taxon>
        <taxon>Pontibacter</taxon>
    </lineage>
</organism>
<dbReference type="PANTHER" id="PTHR13774:SF17">
    <property type="entry name" value="PHENAZINE BIOSYNTHESIS-LIKE DOMAIN-CONTAINING PROTEIN"/>
    <property type="match status" value="1"/>
</dbReference>
<protein>
    <submittedName>
        <fullName evidence="3">PhzF family phenazine biosynthesis protein</fullName>
    </submittedName>
</protein>
<sequence>MNLTLYQVDSFTDTLFGGNPAAVCLLQTWLPEKLLLQIAAENFLPETAFVIPSPEQGQYSIRWFTPEIEMDLCGHATLAAAHVIFRHLSFPADKVTFSSASGNITVTRQNDLLILDFPSRMPLAAELPEEIKEGMGVKPLKVLKARDYVLVYDSEETVRALQPNRAILDRINLDPGGIIATAKGDSVDFVSRFFTPQASIFEDPVTGSAHCSLIPYWSRQLNKKQLTALQVSSRTGKLFCTDNGERVLIGGSCVTYMQATIFV</sequence>
<keyword evidence="2" id="KW-0413">Isomerase</keyword>
<dbReference type="SUPFAM" id="SSF54506">
    <property type="entry name" value="Diaminopimelate epimerase-like"/>
    <property type="match status" value="1"/>
</dbReference>
<gene>
    <name evidence="3" type="ORF">ACFS7Z_10995</name>
</gene>
<dbReference type="InterPro" id="IPR003719">
    <property type="entry name" value="Phenazine_PhzF-like"/>
</dbReference>
<evidence type="ECO:0000256" key="1">
    <source>
        <dbReference type="ARBA" id="ARBA00008270"/>
    </source>
</evidence>
<accession>A0ABW6BSX9</accession>
<dbReference type="Gene3D" id="3.10.310.10">
    <property type="entry name" value="Diaminopimelate Epimerase, Chain A, domain 1"/>
    <property type="match status" value="2"/>
</dbReference>
<dbReference type="NCBIfam" id="TIGR00654">
    <property type="entry name" value="PhzF_family"/>
    <property type="match status" value="1"/>
</dbReference>
<dbReference type="Pfam" id="PF02567">
    <property type="entry name" value="PhzC-PhzF"/>
    <property type="match status" value="1"/>
</dbReference>
<dbReference type="PANTHER" id="PTHR13774">
    <property type="entry name" value="PHENAZINE BIOSYNTHESIS PROTEIN"/>
    <property type="match status" value="1"/>
</dbReference>
<dbReference type="RefSeq" id="WP_377484393.1">
    <property type="nucleotide sequence ID" value="NZ_JBHUOX010000007.1"/>
</dbReference>
<reference evidence="4" key="1">
    <citation type="journal article" date="2019" name="Int. J. Syst. Evol. Microbiol.">
        <title>The Global Catalogue of Microorganisms (GCM) 10K type strain sequencing project: providing services to taxonomists for standard genome sequencing and annotation.</title>
        <authorList>
            <consortium name="The Broad Institute Genomics Platform"/>
            <consortium name="The Broad Institute Genome Sequencing Center for Infectious Disease"/>
            <person name="Wu L."/>
            <person name="Ma J."/>
        </authorList>
    </citation>
    <scope>NUCLEOTIDE SEQUENCE [LARGE SCALE GENOMIC DNA]</scope>
    <source>
        <strain evidence="4">KCTC 23984</strain>
    </source>
</reference>
<dbReference type="PIRSF" id="PIRSF016184">
    <property type="entry name" value="PhzC_PhzF"/>
    <property type="match status" value="1"/>
</dbReference>
<comment type="caution">
    <text evidence="3">The sequence shown here is derived from an EMBL/GenBank/DDBJ whole genome shotgun (WGS) entry which is preliminary data.</text>
</comment>
<name>A0ABW6BSX9_9BACT</name>
<keyword evidence="4" id="KW-1185">Reference proteome</keyword>
<proteinExistence type="inferred from homology"/>
<dbReference type="EMBL" id="JBHUOX010000007">
    <property type="protein sequence ID" value="MFD3000890.1"/>
    <property type="molecule type" value="Genomic_DNA"/>
</dbReference>
<evidence type="ECO:0000313" key="4">
    <source>
        <dbReference type="Proteomes" id="UP001597641"/>
    </source>
</evidence>
<evidence type="ECO:0000256" key="2">
    <source>
        <dbReference type="ARBA" id="ARBA00023235"/>
    </source>
</evidence>